<protein>
    <submittedName>
        <fullName evidence="1">Uncharacterized protein</fullName>
    </submittedName>
</protein>
<accession>A0ABP8MUU3</accession>
<proteinExistence type="predicted"/>
<organism evidence="1 2">
    <name type="scientific">Novipirellula rosea</name>
    <dbReference type="NCBI Taxonomy" id="1031540"/>
    <lineage>
        <taxon>Bacteria</taxon>
        <taxon>Pseudomonadati</taxon>
        <taxon>Planctomycetota</taxon>
        <taxon>Planctomycetia</taxon>
        <taxon>Pirellulales</taxon>
        <taxon>Pirellulaceae</taxon>
        <taxon>Novipirellula</taxon>
    </lineage>
</organism>
<comment type="caution">
    <text evidence="1">The sequence shown here is derived from an EMBL/GenBank/DDBJ whole genome shotgun (WGS) entry which is preliminary data.</text>
</comment>
<name>A0ABP8MUU3_9BACT</name>
<evidence type="ECO:0000313" key="1">
    <source>
        <dbReference type="EMBL" id="GAA4455756.1"/>
    </source>
</evidence>
<dbReference type="EMBL" id="BAABGA010000035">
    <property type="protein sequence ID" value="GAA4455756.1"/>
    <property type="molecule type" value="Genomic_DNA"/>
</dbReference>
<keyword evidence="2" id="KW-1185">Reference proteome</keyword>
<reference evidence="2" key="1">
    <citation type="journal article" date="2019" name="Int. J. Syst. Evol. Microbiol.">
        <title>The Global Catalogue of Microorganisms (GCM) 10K type strain sequencing project: providing services to taxonomists for standard genome sequencing and annotation.</title>
        <authorList>
            <consortium name="The Broad Institute Genomics Platform"/>
            <consortium name="The Broad Institute Genome Sequencing Center for Infectious Disease"/>
            <person name="Wu L."/>
            <person name="Ma J."/>
        </authorList>
    </citation>
    <scope>NUCLEOTIDE SEQUENCE [LARGE SCALE GENOMIC DNA]</scope>
    <source>
        <strain evidence="2">JCM 17759</strain>
    </source>
</reference>
<evidence type="ECO:0000313" key="2">
    <source>
        <dbReference type="Proteomes" id="UP001500840"/>
    </source>
</evidence>
<dbReference type="Proteomes" id="UP001500840">
    <property type="component" value="Unassembled WGS sequence"/>
</dbReference>
<sequence length="62" mass="6409">MSSPIGGLRKSGCEITGGNIAAVHINIWKLEQVKMVNATTAAVAVVITPSIKALFTKLASTV</sequence>
<gene>
    <name evidence="1" type="ORF">GCM10023156_30280</name>
</gene>